<keyword evidence="3" id="KW-1185">Reference proteome</keyword>
<dbReference type="RefSeq" id="WP_145371587.1">
    <property type="nucleotide sequence ID" value="NZ_CP036275.1"/>
</dbReference>
<keyword evidence="1" id="KW-0812">Transmembrane</keyword>
<dbReference type="PANTHER" id="PTHR34821:SF2">
    <property type="entry name" value="INNER MEMBRANE PROTEIN YDCZ"/>
    <property type="match status" value="1"/>
</dbReference>
<feature type="transmembrane region" description="Helical" evidence="1">
    <location>
        <begin position="6"/>
        <end position="23"/>
    </location>
</feature>
<dbReference type="AlphaFoldDB" id="A0A517ZD08"/>
<dbReference type="Pfam" id="PF04657">
    <property type="entry name" value="DMT_YdcZ"/>
    <property type="match status" value="1"/>
</dbReference>
<dbReference type="InterPro" id="IPR006750">
    <property type="entry name" value="YdcZ"/>
</dbReference>
<proteinExistence type="predicted"/>
<dbReference type="GO" id="GO:0005886">
    <property type="term" value="C:plasma membrane"/>
    <property type="evidence" value="ECO:0007669"/>
    <property type="project" value="TreeGrafter"/>
</dbReference>
<organism evidence="2 3">
    <name type="scientific">Maioricimonas rarisocia</name>
    <dbReference type="NCBI Taxonomy" id="2528026"/>
    <lineage>
        <taxon>Bacteria</taxon>
        <taxon>Pseudomonadati</taxon>
        <taxon>Planctomycetota</taxon>
        <taxon>Planctomycetia</taxon>
        <taxon>Planctomycetales</taxon>
        <taxon>Planctomycetaceae</taxon>
        <taxon>Maioricimonas</taxon>
    </lineage>
</organism>
<feature type="transmembrane region" description="Helical" evidence="1">
    <location>
        <begin position="129"/>
        <end position="146"/>
    </location>
</feature>
<feature type="transmembrane region" description="Helical" evidence="1">
    <location>
        <begin position="72"/>
        <end position="92"/>
    </location>
</feature>
<dbReference type="OrthoDB" id="7864805at2"/>
<accession>A0A517ZD08</accession>
<protein>
    <recommendedName>
        <fullName evidence="4">Inner membrane protein YdcZ</fullName>
    </recommendedName>
</protein>
<evidence type="ECO:0000313" key="3">
    <source>
        <dbReference type="Proteomes" id="UP000320496"/>
    </source>
</evidence>
<name>A0A517ZD08_9PLAN</name>
<dbReference type="PANTHER" id="PTHR34821">
    <property type="entry name" value="INNER MEMBRANE PROTEIN YDCZ"/>
    <property type="match status" value="1"/>
</dbReference>
<keyword evidence="1" id="KW-0472">Membrane</keyword>
<gene>
    <name evidence="2" type="ORF">Mal4_47030</name>
</gene>
<dbReference type="Proteomes" id="UP000320496">
    <property type="component" value="Chromosome"/>
</dbReference>
<feature type="transmembrane region" description="Helical" evidence="1">
    <location>
        <begin position="35"/>
        <end position="60"/>
    </location>
</feature>
<dbReference type="KEGG" id="mri:Mal4_47030"/>
<reference evidence="2 3" key="1">
    <citation type="submission" date="2019-02" db="EMBL/GenBank/DDBJ databases">
        <title>Deep-cultivation of Planctomycetes and their phenomic and genomic characterization uncovers novel biology.</title>
        <authorList>
            <person name="Wiegand S."/>
            <person name="Jogler M."/>
            <person name="Boedeker C."/>
            <person name="Pinto D."/>
            <person name="Vollmers J."/>
            <person name="Rivas-Marin E."/>
            <person name="Kohn T."/>
            <person name="Peeters S.H."/>
            <person name="Heuer A."/>
            <person name="Rast P."/>
            <person name="Oberbeckmann S."/>
            <person name="Bunk B."/>
            <person name="Jeske O."/>
            <person name="Meyerdierks A."/>
            <person name="Storesund J.E."/>
            <person name="Kallscheuer N."/>
            <person name="Luecker S."/>
            <person name="Lage O.M."/>
            <person name="Pohl T."/>
            <person name="Merkel B.J."/>
            <person name="Hornburger P."/>
            <person name="Mueller R.-W."/>
            <person name="Bruemmer F."/>
            <person name="Labrenz M."/>
            <person name="Spormann A.M."/>
            <person name="Op den Camp H."/>
            <person name="Overmann J."/>
            <person name="Amann R."/>
            <person name="Jetten M.S.M."/>
            <person name="Mascher T."/>
            <person name="Medema M.H."/>
            <person name="Devos D.P."/>
            <person name="Kaster A.-K."/>
            <person name="Ovreas L."/>
            <person name="Rohde M."/>
            <person name="Galperin M.Y."/>
            <person name="Jogler C."/>
        </authorList>
    </citation>
    <scope>NUCLEOTIDE SEQUENCE [LARGE SCALE GENOMIC DNA]</scope>
    <source>
        <strain evidence="2 3">Mal4</strain>
    </source>
</reference>
<dbReference type="EMBL" id="CP036275">
    <property type="protein sequence ID" value="QDU40347.1"/>
    <property type="molecule type" value="Genomic_DNA"/>
</dbReference>
<evidence type="ECO:0008006" key="4">
    <source>
        <dbReference type="Google" id="ProtNLM"/>
    </source>
</evidence>
<evidence type="ECO:0000313" key="2">
    <source>
        <dbReference type="EMBL" id="QDU40347.1"/>
    </source>
</evidence>
<feature type="transmembrane region" description="Helical" evidence="1">
    <location>
        <begin position="99"/>
        <end position="123"/>
    </location>
</feature>
<evidence type="ECO:0000256" key="1">
    <source>
        <dbReference type="SAM" id="Phobius"/>
    </source>
</evidence>
<keyword evidence="1" id="KW-1133">Transmembrane helix</keyword>
<sequence>MQTLLLMLLAVVAGFVVPIQSILNGRLGNLLENPFLAGLVSFLGGTVTLCLVLLVTTPGIPQVPTDGKSFPWYLFTGGMFGAVFVTCVLTLVPRIGATNVLAGAVVGQFIMALIVDHFGILGVPHNNASLMRVAGCLLLITGMLLINRG</sequence>